<name>A0A7U2ETK3_PHANO</name>
<keyword evidence="2" id="KW-1185">Reference proteome</keyword>
<dbReference type="Proteomes" id="UP000663193">
    <property type="component" value="Chromosome 2"/>
</dbReference>
<dbReference type="VEuPathDB" id="FungiDB:JI435_401630"/>
<evidence type="ECO:0000313" key="1">
    <source>
        <dbReference type="EMBL" id="QRC91758.1"/>
    </source>
</evidence>
<protein>
    <submittedName>
        <fullName evidence="1">Uncharacterized protein</fullName>
    </submittedName>
</protein>
<organism evidence="1 2">
    <name type="scientific">Phaeosphaeria nodorum (strain SN15 / ATCC MYA-4574 / FGSC 10173)</name>
    <name type="common">Glume blotch fungus</name>
    <name type="synonym">Parastagonospora nodorum</name>
    <dbReference type="NCBI Taxonomy" id="321614"/>
    <lineage>
        <taxon>Eukaryota</taxon>
        <taxon>Fungi</taxon>
        <taxon>Dikarya</taxon>
        <taxon>Ascomycota</taxon>
        <taxon>Pezizomycotina</taxon>
        <taxon>Dothideomycetes</taxon>
        <taxon>Pleosporomycetidae</taxon>
        <taxon>Pleosporales</taxon>
        <taxon>Pleosporineae</taxon>
        <taxon>Phaeosphaeriaceae</taxon>
        <taxon>Parastagonospora</taxon>
    </lineage>
</organism>
<proteinExistence type="predicted"/>
<dbReference type="EMBL" id="CP069024">
    <property type="protein sequence ID" value="QRC91758.1"/>
    <property type="molecule type" value="Genomic_DNA"/>
</dbReference>
<sequence length="95" mass="10691">PSHHSSKKSVMFGGFARAPGLQIVCRLKRVYSRMYNYKVFSPVASSQTQFVLKYTPRSVARTQSEKASNLMSTSPFPCVRRAMRSSFLKTPVTPT</sequence>
<evidence type="ECO:0000313" key="2">
    <source>
        <dbReference type="Proteomes" id="UP000663193"/>
    </source>
</evidence>
<gene>
    <name evidence="1" type="ORF">JI435_401630</name>
</gene>
<dbReference type="AlphaFoldDB" id="A0A7U2ETK3"/>
<reference evidence="2" key="1">
    <citation type="journal article" date="2021" name="BMC Genomics">
        <title>Chromosome-level genome assembly and manually-curated proteome of model necrotroph Parastagonospora nodorum Sn15 reveals a genome-wide trove of candidate effector homologs, and redundancy of virulence-related functions within an accessory chromosome.</title>
        <authorList>
            <person name="Bertazzoni S."/>
            <person name="Jones D.A.B."/>
            <person name="Phan H.T."/>
            <person name="Tan K.-C."/>
            <person name="Hane J.K."/>
        </authorList>
    </citation>
    <scope>NUCLEOTIDE SEQUENCE [LARGE SCALE GENOMIC DNA]</scope>
    <source>
        <strain evidence="2">SN15 / ATCC MYA-4574 / FGSC 10173)</strain>
    </source>
</reference>
<feature type="non-terminal residue" evidence="1">
    <location>
        <position position="1"/>
    </location>
</feature>
<accession>A0A7U2ETK3</accession>